<feature type="domain" description="Hedgehog/Intein (Hint)" evidence="1">
    <location>
        <begin position="157"/>
        <end position="303"/>
    </location>
</feature>
<comment type="caution">
    <text evidence="2">The sequence shown here is derived from an EMBL/GenBank/DDBJ whole genome shotgun (WGS) entry which is preliminary data.</text>
</comment>
<dbReference type="InterPro" id="IPR036844">
    <property type="entry name" value="Hint_dom_sf"/>
</dbReference>
<dbReference type="EMBL" id="JAJATZ010000012">
    <property type="protein sequence ID" value="MCB5200796.1"/>
    <property type="molecule type" value="Genomic_DNA"/>
</dbReference>
<reference evidence="2" key="1">
    <citation type="submission" date="2021-10" db="EMBL/GenBank/DDBJ databases">
        <title>Loktanella gaetbuli sp. nov., isolated from a tidal flat.</title>
        <authorList>
            <person name="Park S."/>
            <person name="Yoon J.-H."/>
        </authorList>
    </citation>
    <scope>NUCLEOTIDE SEQUENCE</scope>
    <source>
        <strain evidence="2">TSTF-M6</strain>
    </source>
</reference>
<dbReference type="InterPro" id="IPR028992">
    <property type="entry name" value="Hedgehog/Intein_dom"/>
</dbReference>
<accession>A0ABS8BZB4</accession>
<organism evidence="2 3">
    <name type="scientific">Loktanella gaetbuli</name>
    <dbReference type="NCBI Taxonomy" id="2881335"/>
    <lineage>
        <taxon>Bacteria</taxon>
        <taxon>Pseudomonadati</taxon>
        <taxon>Pseudomonadota</taxon>
        <taxon>Alphaproteobacteria</taxon>
        <taxon>Rhodobacterales</taxon>
        <taxon>Roseobacteraceae</taxon>
        <taxon>Loktanella</taxon>
    </lineage>
</organism>
<dbReference type="RefSeq" id="WP_226749259.1">
    <property type="nucleotide sequence ID" value="NZ_JAJATZ010000012.1"/>
</dbReference>
<dbReference type="Proteomes" id="UP001138961">
    <property type="component" value="Unassembled WGS sequence"/>
</dbReference>
<dbReference type="Gene3D" id="2.170.16.10">
    <property type="entry name" value="Hedgehog/Intein (Hint) domain"/>
    <property type="match status" value="1"/>
</dbReference>
<dbReference type="SUPFAM" id="SSF51294">
    <property type="entry name" value="Hedgehog/intein (Hint) domain"/>
    <property type="match status" value="1"/>
</dbReference>
<keyword evidence="3" id="KW-1185">Reference proteome</keyword>
<evidence type="ECO:0000313" key="3">
    <source>
        <dbReference type="Proteomes" id="UP001138961"/>
    </source>
</evidence>
<proteinExistence type="predicted"/>
<evidence type="ECO:0000313" key="2">
    <source>
        <dbReference type="EMBL" id="MCB5200796.1"/>
    </source>
</evidence>
<name>A0ABS8BZB4_9RHOB</name>
<dbReference type="Pfam" id="PF13403">
    <property type="entry name" value="Hint_2"/>
    <property type="match status" value="1"/>
</dbReference>
<evidence type="ECO:0000259" key="1">
    <source>
        <dbReference type="Pfam" id="PF13403"/>
    </source>
</evidence>
<protein>
    <submittedName>
        <fullName evidence="2">Hint domain-containing protein</fullName>
    </submittedName>
</protein>
<sequence>MKTGFRGTFVIPWSQMELDGLHSPPVDHVRVGAIWSWTGVPVRVDGPSAVLPLGRSEEQADLRKRAAPTVRRLLDAAEVTPAADIPILRDPLFKTSMTVTDGYKVWEITLIPRGAGRKPLVMFLDDIPPRQTELWIVRHGVDARLRAEVQSVPRGVICFTPGTMIRTPHGPRDVASLSEGDVVQTQDNGPAEILWLASRRVSGARIRAVPDLAPVRLKAGSLDREVPDEGLLVSPDHRMVLRGPQARALFNSDEVLVAARDLINDRTIMREHGHRAVTYIHMLLPRHEIVFANGVATESFHPDNTPMGAMDDGDRDRLFDRLPDLAVDTALYGDAARRLLTQSEAAILKADTA</sequence>
<gene>
    <name evidence="2" type="ORF">LGQ03_16280</name>
</gene>